<evidence type="ECO:0000313" key="1">
    <source>
        <dbReference type="EMBL" id="CAB4151615.1"/>
    </source>
</evidence>
<proteinExistence type="predicted"/>
<protein>
    <submittedName>
        <fullName evidence="1">Uncharacterized protein</fullName>
    </submittedName>
</protein>
<gene>
    <name evidence="1" type="ORF">UFOVP589_27</name>
</gene>
<reference evidence="1" key="1">
    <citation type="submission" date="2020-04" db="EMBL/GenBank/DDBJ databases">
        <authorList>
            <person name="Chiriac C."/>
            <person name="Salcher M."/>
            <person name="Ghai R."/>
            <person name="Kavagutti S V."/>
        </authorList>
    </citation>
    <scope>NUCLEOTIDE SEQUENCE</scope>
</reference>
<sequence>MSQNDFTIADQTFPNFRADLNLALQALASLSSGATAPTVPFANQLWYETDTNTLWIRNELNTAWLDLLRIDQTTGSPSFMSGNVGIGTTSPSRAFHLKNSAAFMRLEDADTGVSTIYAEIQVDTVGSLVLGADSGNAAAGTAIQFYLDASEKARITSTGNVLIGTASGGDRSLSVSKNITGAVSAFGILNNGEIQSDVTSVAQGVRSFPSVVAAHPGLTTLTHYAAVQGTIGAGATVTNQIGFLVESTSIGATKNVGFQANAVTAANVTTGKTLRVMESGQNTATGGGTAHNLYIGGSAPSYFQGNVGLGTDAPARALHVKNTNPSIRLEDTDGGASTIYAEIDATQSGSLFLKADPGNAGAGSNIQFEIDATELLRIGPSGQIGIAGANYGTAGQPLVSGGSGSVAWGPLLSNGTYTPTLTSVANVAASTANVCQWLRVGNTVTVSGSVAVTATAVNTDTEIGISIPVASNFAGGANLGGTGASTSAGTLGQSGAMLADATNDRARFLLRPTVGTSMIYGFSFTYQVI</sequence>
<dbReference type="EMBL" id="LR796567">
    <property type="protein sequence ID" value="CAB4151615.1"/>
    <property type="molecule type" value="Genomic_DNA"/>
</dbReference>
<accession>A0A6J5MWG3</accession>
<organism evidence="1">
    <name type="scientific">uncultured Caudovirales phage</name>
    <dbReference type="NCBI Taxonomy" id="2100421"/>
    <lineage>
        <taxon>Viruses</taxon>
        <taxon>Duplodnaviria</taxon>
        <taxon>Heunggongvirae</taxon>
        <taxon>Uroviricota</taxon>
        <taxon>Caudoviricetes</taxon>
        <taxon>Peduoviridae</taxon>
        <taxon>Maltschvirus</taxon>
        <taxon>Maltschvirus maltsch</taxon>
    </lineage>
</organism>
<name>A0A6J5MWG3_9CAUD</name>